<keyword evidence="5" id="KW-1185">Reference proteome</keyword>
<comment type="caution">
    <text evidence="4">The sequence shown here is derived from an EMBL/GenBank/DDBJ whole genome shotgun (WGS) entry which is preliminary data.</text>
</comment>
<dbReference type="PANTHER" id="PTHR41259">
    <property type="entry name" value="DOUBLE-STRAND BREAK REPAIR RAD50 ATPASE, PUTATIVE-RELATED"/>
    <property type="match status" value="1"/>
</dbReference>
<keyword evidence="1" id="KW-0175">Coiled coil</keyword>
<feature type="coiled-coil region" evidence="1">
    <location>
        <begin position="154"/>
        <end position="217"/>
    </location>
</feature>
<accession>A0ABV8C5X0</accession>
<dbReference type="Gene3D" id="3.40.50.300">
    <property type="entry name" value="P-loop containing nucleotide triphosphate hydrolases"/>
    <property type="match status" value="2"/>
</dbReference>
<name>A0ABV8C5X0_9PSEU</name>
<gene>
    <name evidence="4" type="ORF">ACFOWZ_37590</name>
</gene>
<evidence type="ECO:0000313" key="5">
    <source>
        <dbReference type="Proteomes" id="UP001595690"/>
    </source>
</evidence>
<dbReference type="InterPro" id="IPR038734">
    <property type="entry name" value="YhaN_AAA"/>
</dbReference>
<evidence type="ECO:0000259" key="3">
    <source>
        <dbReference type="Pfam" id="PF13514"/>
    </source>
</evidence>
<feature type="domain" description="YhaN AAA" evidence="3">
    <location>
        <begin position="1"/>
        <end position="162"/>
    </location>
</feature>
<proteinExistence type="predicted"/>
<keyword evidence="2" id="KW-0812">Transmembrane</keyword>
<dbReference type="CDD" id="cd00267">
    <property type="entry name" value="ABC_ATPase"/>
    <property type="match status" value="1"/>
</dbReference>
<keyword evidence="4" id="KW-0067">ATP-binding</keyword>
<evidence type="ECO:0000256" key="2">
    <source>
        <dbReference type="SAM" id="Phobius"/>
    </source>
</evidence>
<feature type="transmembrane region" description="Helical" evidence="2">
    <location>
        <begin position="402"/>
        <end position="420"/>
    </location>
</feature>
<sequence>MKIESVTAHAFGPLHDRTLPLAPGLTVVSGVNESAKSSWHAAIRAALCGEPSARHRPWQGESWRVTAMVSLASGEVVAVDRDLNDDSAPDVARRVGLDRTSFAATACVDQAQLLTVLDAADGLQEHLRRAAATAGTDGTVEQALKRLNAPVDALREARNRLREAETDLGVARREHVRYLELSARARLAAAARARLAVQEHAASMEALSARVARLTELQKRFGDSPPSGLAAQEELTHVVNRALAAWRAAPTPRVLTGPSAATLEGELEALPEFPVGETAVDDELRVVATAYETAAAVAAAHNERRPSPPTTAEPSVLRGLATRLDPAAGGRLTTASIEVDTARQIQDEAAAHAARSQVEADVAAARVHEIAVPNPFLRNALLALSCLTSVVGLLLFVVGQQLPAVGVLVAALVAGVGGVLSRGNAAQRNAAVAFAAERAAAATDARAVLFAADRALAEAEGQRAVASEAVRVHDEAAAQCAALGIPADRETLWRLANRAAWEAEHADLVSEVARTEKAVRVELAARGKVEAGMSVPDLLVDYETDCKVRARQALMAAQRPLLAQALEDRRLAESTVAEATVAHTRALALLRHAVTAIGGTGERPEDLLRAIAEWQRGWDRMLREAEEERNAWAELQNLLAEGTVNDLETTLSAAQTEHAALIETAARYAACDPVDPTLAPAADALAATVAELARKLPSVPDAEEAVQAAAAVLTEVTAEVEAIDLASRYLTAAREKVHSTIAPALETTLRTWLPLVTDGRYVDAAVDPQSLTVRVCSSSETWHQASRLSLGTAEQIYLLLRVALAQHLATEPCPLLLDDVTVQADDARTRAVLDLLLRLSEDRQIVLFAQETAVLEWARERLGERDVLHQLTPVAA</sequence>
<keyword evidence="2" id="KW-0472">Membrane</keyword>
<evidence type="ECO:0000256" key="1">
    <source>
        <dbReference type="SAM" id="Coils"/>
    </source>
</evidence>
<dbReference type="InterPro" id="IPR027417">
    <property type="entry name" value="P-loop_NTPase"/>
</dbReference>
<dbReference type="Pfam" id="PF13514">
    <property type="entry name" value="AAA_27"/>
    <property type="match status" value="1"/>
</dbReference>
<dbReference type="RefSeq" id="WP_382378716.1">
    <property type="nucleotide sequence ID" value="NZ_JBHRZI010000035.1"/>
</dbReference>
<dbReference type="Proteomes" id="UP001595690">
    <property type="component" value="Unassembled WGS sequence"/>
</dbReference>
<dbReference type="SUPFAM" id="SSF52540">
    <property type="entry name" value="P-loop containing nucleoside triphosphate hydrolases"/>
    <property type="match status" value="1"/>
</dbReference>
<keyword evidence="4" id="KW-0547">Nucleotide-binding</keyword>
<dbReference type="PANTHER" id="PTHR41259:SF1">
    <property type="entry name" value="DOUBLE-STRAND BREAK REPAIR RAD50 ATPASE, PUTATIVE-RELATED"/>
    <property type="match status" value="1"/>
</dbReference>
<keyword evidence="2" id="KW-1133">Transmembrane helix</keyword>
<feature type="transmembrane region" description="Helical" evidence="2">
    <location>
        <begin position="376"/>
        <end position="396"/>
    </location>
</feature>
<reference evidence="5" key="1">
    <citation type="journal article" date="2019" name="Int. J. Syst. Evol. Microbiol.">
        <title>The Global Catalogue of Microorganisms (GCM) 10K type strain sequencing project: providing services to taxonomists for standard genome sequencing and annotation.</title>
        <authorList>
            <consortium name="The Broad Institute Genomics Platform"/>
            <consortium name="The Broad Institute Genome Sequencing Center for Infectious Disease"/>
            <person name="Wu L."/>
            <person name="Ma J."/>
        </authorList>
    </citation>
    <scope>NUCLEOTIDE SEQUENCE [LARGE SCALE GENOMIC DNA]</scope>
    <source>
        <strain evidence="5">CGMCC 4.7405</strain>
    </source>
</reference>
<organism evidence="4 5">
    <name type="scientific">Lentzea rhizosphaerae</name>
    <dbReference type="NCBI Taxonomy" id="2041025"/>
    <lineage>
        <taxon>Bacteria</taxon>
        <taxon>Bacillati</taxon>
        <taxon>Actinomycetota</taxon>
        <taxon>Actinomycetes</taxon>
        <taxon>Pseudonocardiales</taxon>
        <taxon>Pseudonocardiaceae</taxon>
        <taxon>Lentzea</taxon>
    </lineage>
</organism>
<dbReference type="GO" id="GO:0005524">
    <property type="term" value="F:ATP binding"/>
    <property type="evidence" value="ECO:0007669"/>
    <property type="project" value="UniProtKB-KW"/>
</dbReference>
<evidence type="ECO:0000313" key="4">
    <source>
        <dbReference type="EMBL" id="MFC3897224.1"/>
    </source>
</evidence>
<dbReference type="EMBL" id="JBHRZI010000035">
    <property type="protein sequence ID" value="MFC3897224.1"/>
    <property type="molecule type" value="Genomic_DNA"/>
</dbReference>
<protein>
    <submittedName>
        <fullName evidence="4">ATP-binding protein</fullName>
    </submittedName>
</protein>